<dbReference type="InterPro" id="IPR042070">
    <property type="entry name" value="PucR_C-HTH_sf"/>
</dbReference>
<protein>
    <submittedName>
        <fullName evidence="5">Helix-turn-helix domain-containing protein</fullName>
    </submittedName>
</protein>
<feature type="domain" description="Purine catabolism PurC-like" evidence="2">
    <location>
        <begin position="5"/>
        <end position="119"/>
    </location>
</feature>
<dbReference type="Gene3D" id="1.10.10.2840">
    <property type="entry name" value="PucR C-terminal helix-turn-helix domain"/>
    <property type="match status" value="1"/>
</dbReference>
<feature type="domain" description="CdaR GGDEF-like" evidence="4">
    <location>
        <begin position="149"/>
        <end position="268"/>
    </location>
</feature>
<evidence type="ECO:0000259" key="2">
    <source>
        <dbReference type="Pfam" id="PF07905"/>
    </source>
</evidence>
<reference evidence="5 6" key="1">
    <citation type="submission" date="2024-01" db="EMBL/GenBank/DDBJ databases">
        <title>Description of Olsenella sp. nov., isolated from pig feces.</title>
        <authorList>
            <person name="Chang Y.-H."/>
        </authorList>
    </citation>
    <scope>NUCLEOTIDE SEQUENCE [LARGE SCALE GENOMIC DNA]</scope>
    <source>
        <strain evidence="5 6">YH-ols2223</strain>
    </source>
</reference>
<keyword evidence="6" id="KW-1185">Reference proteome</keyword>
<dbReference type="InterPro" id="IPR025736">
    <property type="entry name" value="PucR_C-HTH_dom"/>
</dbReference>
<proteinExistence type="inferred from homology"/>
<dbReference type="InterPro" id="IPR012914">
    <property type="entry name" value="PucR_dom"/>
</dbReference>
<evidence type="ECO:0000256" key="1">
    <source>
        <dbReference type="ARBA" id="ARBA00006754"/>
    </source>
</evidence>
<accession>A0ABU7R8H9</accession>
<comment type="caution">
    <text evidence="5">The sequence shown here is derived from an EMBL/GenBank/DDBJ whole genome shotgun (WGS) entry which is preliminary data.</text>
</comment>
<comment type="similarity">
    <text evidence="1">Belongs to the CdaR family.</text>
</comment>
<evidence type="ECO:0000259" key="3">
    <source>
        <dbReference type="Pfam" id="PF13556"/>
    </source>
</evidence>
<dbReference type="InterPro" id="IPR041522">
    <property type="entry name" value="CdaR_GGDEF"/>
</dbReference>
<evidence type="ECO:0000313" key="5">
    <source>
        <dbReference type="EMBL" id="MEE6146899.1"/>
    </source>
</evidence>
<dbReference type="RefSeq" id="WP_330957666.1">
    <property type="nucleotide sequence ID" value="NZ_JAZGJQ010000002.1"/>
</dbReference>
<name>A0ABU7R8H9_9ACTN</name>
<gene>
    <name evidence="5" type="ORF">VXJ25_02635</name>
</gene>
<dbReference type="Pfam" id="PF13556">
    <property type="entry name" value="HTH_30"/>
    <property type="match status" value="1"/>
</dbReference>
<dbReference type="Pfam" id="PF07905">
    <property type="entry name" value="PucR"/>
    <property type="match status" value="1"/>
</dbReference>
<organism evidence="5 6">
    <name type="scientific">Olsenella absiana</name>
    <dbReference type="NCBI Taxonomy" id="3115222"/>
    <lineage>
        <taxon>Bacteria</taxon>
        <taxon>Bacillati</taxon>
        <taxon>Actinomycetota</taxon>
        <taxon>Coriobacteriia</taxon>
        <taxon>Coriobacteriales</taxon>
        <taxon>Atopobiaceae</taxon>
        <taxon>Olsenella</taxon>
    </lineage>
</organism>
<dbReference type="PANTHER" id="PTHR33744">
    <property type="entry name" value="CARBOHYDRATE DIACID REGULATOR"/>
    <property type="match status" value="1"/>
</dbReference>
<sequence length="401" mass="44945">MNVEELLGMPLMKNAELVTGSAGLDRPITWCVLDKVIDFETWIMPGTLLVLTGMQEDDDFEKELSFCFSYEVSGIIVIGAREFLRKENVDACSAHALPVIKMPAGTNLINFTRRISTALSGDVSEEEREEDWLKDLCLTQGRRPNEVVASYYGWSSSCDYMCVTFEACPSAAALRIQVENHLMVAKSIVVRKGACDQVRPLTFIIKDTLVAFVPFSHGCSLGLRHKMVAKLVAAVGQAVPDTRWEVSVGSVAALLEDLAQSFYDATRVRAFVNRIGRSANPVFYDQYALEMLCLSLPQTELRHQADLILEPIHDDPELMYTLSIYLEMGENGRETAQKIYVHPSTLRYRVHKIEKILDVDLSDSWVRYRLRMAMLIDAYLCGPSAVADAEGQEVPEDARTE</sequence>
<evidence type="ECO:0000313" key="6">
    <source>
        <dbReference type="Proteomes" id="UP001332931"/>
    </source>
</evidence>
<dbReference type="Proteomes" id="UP001332931">
    <property type="component" value="Unassembled WGS sequence"/>
</dbReference>
<evidence type="ECO:0000259" key="4">
    <source>
        <dbReference type="Pfam" id="PF17853"/>
    </source>
</evidence>
<feature type="domain" description="PucR C-terminal helix-turn-helix" evidence="3">
    <location>
        <begin position="318"/>
        <end position="376"/>
    </location>
</feature>
<dbReference type="PANTHER" id="PTHR33744:SF1">
    <property type="entry name" value="DNA-BINDING TRANSCRIPTIONAL ACTIVATOR ADER"/>
    <property type="match status" value="1"/>
</dbReference>
<dbReference type="EMBL" id="JAZGJQ010000002">
    <property type="protein sequence ID" value="MEE6146899.1"/>
    <property type="molecule type" value="Genomic_DNA"/>
</dbReference>
<dbReference type="InterPro" id="IPR051448">
    <property type="entry name" value="CdaR-like_regulators"/>
</dbReference>
<dbReference type="Pfam" id="PF17853">
    <property type="entry name" value="GGDEF_2"/>
    <property type="match status" value="1"/>
</dbReference>